<evidence type="ECO:0000313" key="4">
    <source>
        <dbReference type="EMBL" id="OAV23582.1"/>
    </source>
</evidence>
<sequence length="1339" mass="144367">MSNTYRLDIQVNADSANTALGNLKEHFDKIEQSSGKAGRGLADVGRSSNKASQSVHVLAKNTEDLANKTAKLNGIYQDSKGRWHEAGGKFISVAEAAKRAGVSIEELQRDFADVAKKAGDGAKKFGDGAKKAGDDVDGLKHKTDGLKTAFGALKGVMFTALAVAGVGGIIQTADDMQTLTSQIKIATTSTEDYAHAMSEIERIAMGNMVSLDSVGQLYASNERSLKQLGKSQDEVIKFTENITTAMRVSGGSAESQAAALTQLGQAMASGVLRGDEFNSVAEQAPVIMELMADSLGVTTGKLRDMAKEGKLTSKVVYDALAGASASDKLAEKSKKMSTTISGAMQNIQTQWRLGVDAIMNGEGGLSSVLADGINSIALGASSFVDSLPAINQAITDAIAKAKEMGLAFLGSDFGQATIQIAKDAFEQLKSAMQGVVDIAGDVKAFFEKNPELAIALASGAGAAAGAFLLFKGVLIVWTGVATLAAVAGGALAAVMAVLTSPVTLVIAAFAALVAAGVYVYRNWDTIKQKANDAWQSIKETWQGVGEWFGELWDKVKQTFFDWLSQMPKPVQEMVANIGEIFGTIVDVVGAVWDGIANIAKSVWHAITEFVSFAIDKIKPVIKSVLEFFKNAWDGLVGIAKTVWQAVIGVVSHVFDKISGIISTQFEVMKAIFMAGVTIFASIFNAGFEMVKTIFSTAFKVITAVLTGDMQGVKDAIKDGFQKAVDISKKLVGNIVDALKKLGKDLLQVGRDAMQGFINGISEKIGAAVSKAKEMASSVKNAVTGFFDIHSPSRVMKQIGEWVSEGLAIGIAYKAPIATKEAKNLAKSVKNALESELQKTAEEIFLTKQHIAGNPYAQLTKDIAFGKYGKQDTSRLQKLAQEQILQSNILTLTQQLHETRQNLANVGLTSIEIMQREYDETDKSVRASLDLFEQVKQVSQALIDATNRHEATQEFESTLKDITKQMAIMGSQDPLAEFLYDLQNAEKYAYYTTEQLAELKDEMIKLQNAKDAKQASDGIKESLKDINKQLALLGSNHPLDDFFYELEQTDKYAHATTDEINELTDAIFKLQNAKDTLNAKQAFDTLMKDTALADETPAQRLQREYDEKMAVIDKYEQMHSDKLENATSLRQQITERYEQAEKDAKVKNYQEHLTAFAGFLKNTAGEQSKAYRLMFAASKAYALADVGVKMGKAVADAWADPSAVTIWQKLANVAKVSLGQGHVLSMINAISPKGFATGGYTGNMGINQVAGVVHGQEYVLNAKATKRIGVGNLERLNRGDGIGGHVNHINVHVTVNSDGSNVQADTQMGKAMGEAMVKIARQVVIQETKQNGHLDRLYRR</sequence>
<dbReference type="Pfam" id="PF20155">
    <property type="entry name" value="TMP_3"/>
    <property type="match status" value="1"/>
</dbReference>
<accession>A0AB36DLY8</accession>
<dbReference type="EMBL" id="LXHQ01000042">
    <property type="protein sequence ID" value="OAV23582.1"/>
    <property type="molecule type" value="Genomic_DNA"/>
</dbReference>
<comment type="caution">
    <text evidence="4">The sequence shown here is derived from an EMBL/GenBank/DDBJ whole genome shotgun (WGS) entry which is preliminary data.</text>
</comment>
<feature type="transmembrane region" description="Helical" evidence="2">
    <location>
        <begin position="475"/>
        <end position="496"/>
    </location>
</feature>
<proteinExistence type="predicted"/>
<keyword evidence="1" id="KW-0175">Coiled coil</keyword>
<organism evidence="4 5">
    <name type="scientific">Moraxella catarrhalis</name>
    <name type="common">Branhamella catarrhalis</name>
    <dbReference type="NCBI Taxonomy" id="480"/>
    <lineage>
        <taxon>Bacteria</taxon>
        <taxon>Pseudomonadati</taxon>
        <taxon>Pseudomonadota</taxon>
        <taxon>Gammaproteobacteria</taxon>
        <taxon>Moraxellales</taxon>
        <taxon>Moraxellaceae</taxon>
        <taxon>Moraxella</taxon>
    </lineage>
</organism>
<name>A0AB36DLY8_MORCA</name>
<feature type="transmembrane region" description="Helical" evidence="2">
    <location>
        <begin position="670"/>
        <end position="687"/>
    </location>
</feature>
<keyword evidence="2" id="KW-1133">Transmembrane helix</keyword>
<evidence type="ECO:0000313" key="5">
    <source>
        <dbReference type="Proteomes" id="UP000078295"/>
    </source>
</evidence>
<dbReference type="PANTHER" id="PTHR37813:SF1">
    <property type="entry name" value="FELS-2 PROPHAGE PROTEIN"/>
    <property type="match status" value="1"/>
</dbReference>
<feature type="domain" description="Tape measure protein N-terminal" evidence="3">
    <location>
        <begin position="168"/>
        <end position="359"/>
    </location>
</feature>
<dbReference type="Proteomes" id="UP000078295">
    <property type="component" value="Unassembled WGS sequence"/>
</dbReference>
<feature type="transmembrane region" description="Helical" evidence="2">
    <location>
        <begin position="502"/>
        <end position="520"/>
    </location>
</feature>
<dbReference type="RefSeq" id="WP_227547615.1">
    <property type="nucleotide sequence ID" value="NZ_LXHQ01000042.1"/>
</dbReference>
<dbReference type="InterPro" id="IPR013491">
    <property type="entry name" value="Tape_meas_N"/>
</dbReference>
<feature type="transmembrane region" description="Helical" evidence="2">
    <location>
        <begin position="452"/>
        <end position="470"/>
    </location>
</feature>
<gene>
    <name evidence="4" type="ORF">AO370_1626</name>
</gene>
<evidence type="ECO:0000256" key="1">
    <source>
        <dbReference type="SAM" id="Coils"/>
    </source>
</evidence>
<dbReference type="Gene3D" id="1.20.120.20">
    <property type="entry name" value="Apolipoprotein"/>
    <property type="match status" value="1"/>
</dbReference>
<evidence type="ECO:0000259" key="3">
    <source>
        <dbReference type="Pfam" id="PF20155"/>
    </source>
</evidence>
<evidence type="ECO:0000256" key="2">
    <source>
        <dbReference type="SAM" id="Phobius"/>
    </source>
</evidence>
<protein>
    <recommendedName>
        <fullName evidence="3">Tape measure protein N-terminal domain-containing protein</fullName>
    </recommendedName>
</protein>
<reference evidence="4 5" key="1">
    <citation type="journal article" date="2016" name="Genome Biol. Evol.">
        <title>Comparative Genomic Analyses of the Moraxella catarrhalis Serosensitive and Seroresistant Lineages Demonstrate Their Independent Evolution.</title>
        <authorList>
            <person name="Earl J.P."/>
            <person name="de Vries S.P."/>
            <person name="Ahmed A."/>
            <person name="Powell E."/>
            <person name="Schultz M.P."/>
            <person name="Hermans P.W."/>
            <person name="Hill D.J."/>
            <person name="Zhou Z."/>
            <person name="Constantinidou C.I."/>
            <person name="Hu F.Z."/>
            <person name="Bootsma H.J."/>
            <person name="Ehrlich G.D."/>
        </authorList>
    </citation>
    <scope>NUCLEOTIDE SEQUENCE [LARGE SCALE GENOMIC DNA]</scope>
    <source>
        <strain evidence="4 5">F23</strain>
    </source>
</reference>
<keyword evidence="2" id="KW-0812">Transmembrane</keyword>
<dbReference type="PANTHER" id="PTHR37813">
    <property type="entry name" value="FELS-2 PROPHAGE PROTEIN"/>
    <property type="match status" value="1"/>
</dbReference>
<keyword evidence="2" id="KW-0472">Membrane</keyword>
<dbReference type="NCBIfam" id="TIGR02675">
    <property type="entry name" value="tape_meas_nterm"/>
    <property type="match status" value="1"/>
</dbReference>
<feature type="coiled-coil region" evidence="1">
    <location>
        <begin position="1059"/>
        <end position="1142"/>
    </location>
</feature>